<dbReference type="OrthoDB" id="1684278at2"/>
<dbReference type="EMBL" id="FOTS01000009">
    <property type="protein sequence ID" value="SFL56251.1"/>
    <property type="molecule type" value="Genomic_DNA"/>
</dbReference>
<dbReference type="PANTHER" id="PTHR43019:SF23">
    <property type="entry name" value="PROTEASE DO-LIKE 5, CHLOROPLASTIC"/>
    <property type="match status" value="1"/>
</dbReference>
<dbReference type="RefSeq" id="WP_090934060.1">
    <property type="nucleotide sequence ID" value="NZ_FOTS01000009.1"/>
</dbReference>
<keyword evidence="2" id="KW-1185">Reference proteome</keyword>
<evidence type="ECO:0000313" key="1">
    <source>
        <dbReference type="EMBL" id="SFL56251.1"/>
    </source>
</evidence>
<proteinExistence type="predicted"/>
<dbReference type="InterPro" id="IPR009003">
    <property type="entry name" value="Peptidase_S1_PA"/>
</dbReference>
<sequence length="382" mass="41990">MIKRRSILLLSIVLVFMFSTVCFALPQPLGKLNRDQAIERYFNGKTIDIIEGIWTTTDNKYEITILKNTSGTFTDSDYIGVITRSSESRWKLGEIKLLLRKTASSQLYTGSYYVETTSMWGNGKKDYGSTFTLSSNNLIECYLPTGIYGLPVKTTFLRTYPAYDSLNVTTMKSSGTGFFISKTLVATNYNMVSDAKDIEITYQNDTKLPATIVAKDPANDLALLRVNGLENIVTPAAIGPSRDVKEGNQVFTVGFPLSSELGTRAKINEGIVNSLTGLQDDFRMLQISIPALPGNSGSPVFNVRGQVIGIVTSTLASSHFLNKKNIVPQNLGYAMKSNYLNNLITMLPEEVTLSESASPQNLDASQVADIAKQSIVYIVVKK</sequence>
<dbReference type="PRINTS" id="PR00834">
    <property type="entry name" value="PROTEASES2C"/>
</dbReference>
<dbReference type="Gene3D" id="2.40.10.120">
    <property type="match status" value="1"/>
</dbReference>
<gene>
    <name evidence="1" type="ORF">SAMN04490355_100917</name>
</gene>
<dbReference type="STRING" id="1123291.SAMN04490355_100917"/>
<evidence type="ECO:0000313" key="2">
    <source>
        <dbReference type="Proteomes" id="UP000199520"/>
    </source>
</evidence>
<reference evidence="2" key="1">
    <citation type="submission" date="2016-10" db="EMBL/GenBank/DDBJ databases">
        <authorList>
            <person name="Varghese N."/>
            <person name="Submissions S."/>
        </authorList>
    </citation>
    <scope>NUCLEOTIDE SEQUENCE [LARGE SCALE GENOMIC DNA]</scope>
    <source>
        <strain evidence="2">DSM 13327</strain>
    </source>
</reference>
<dbReference type="InterPro" id="IPR001940">
    <property type="entry name" value="Peptidase_S1C"/>
</dbReference>
<dbReference type="Proteomes" id="UP000199520">
    <property type="component" value="Unassembled WGS sequence"/>
</dbReference>
<organism evidence="1 2">
    <name type="scientific">Pelosinus propionicus DSM 13327</name>
    <dbReference type="NCBI Taxonomy" id="1123291"/>
    <lineage>
        <taxon>Bacteria</taxon>
        <taxon>Bacillati</taxon>
        <taxon>Bacillota</taxon>
        <taxon>Negativicutes</taxon>
        <taxon>Selenomonadales</taxon>
        <taxon>Sporomusaceae</taxon>
        <taxon>Pelosinus</taxon>
    </lineage>
</organism>
<dbReference type="GO" id="GO:0006508">
    <property type="term" value="P:proteolysis"/>
    <property type="evidence" value="ECO:0007669"/>
    <property type="project" value="InterPro"/>
</dbReference>
<dbReference type="Pfam" id="PF13365">
    <property type="entry name" value="Trypsin_2"/>
    <property type="match status" value="1"/>
</dbReference>
<dbReference type="GO" id="GO:0004252">
    <property type="term" value="F:serine-type endopeptidase activity"/>
    <property type="evidence" value="ECO:0007669"/>
    <property type="project" value="InterPro"/>
</dbReference>
<protein>
    <submittedName>
        <fullName evidence="1">Trypsin-like peptidase domain-containing protein</fullName>
    </submittedName>
</protein>
<name>A0A1I4IQY7_9FIRM</name>
<accession>A0A1I4IQY7</accession>
<dbReference type="AlphaFoldDB" id="A0A1I4IQY7"/>
<dbReference type="PANTHER" id="PTHR43019">
    <property type="entry name" value="SERINE ENDOPROTEASE DEGS"/>
    <property type="match status" value="1"/>
</dbReference>
<dbReference type="SUPFAM" id="SSF50494">
    <property type="entry name" value="Trypsin-like serine proteases"/>
    <property type="match status" value="1"/>
</dbReference>